<dbReference type="Proteomes" id="UP000722125">
    <property type="component" value="Unassembled WGS sequence"/>
</dbReference>
<proteinExistence type="predicted"/>
<feature type="region of interest" description="Disordered" evidence="1">
    <location>
        <begin position="227"/>
        <end position="253"/>
    </location>
</feature>
<dbReference type="RefSeq" id="WP_214351257.1">
    <property type="nucleotide sequence ID" value="NZ_JAHBOH010000001.1"/>
</dbReference>
<feature type="transmembrane region" description="Helical" evidence="2">
    <location>
        <begin position="48"/>
        <end position="69"/>
    </location>
</feature>
<sequence>MSALLERPRTKTKTKGAGPSIVGTSLPQVNLLPPEVRAARGLRRTKRLLALVLLGTVALCALAWVFSLFEVSTAESDLETAQAETTRIQGQLADPKYAEVPLVLGALEANEKALPMAMATDVNWSEYIDAIAAVLPEGASIDNFTVAYATPMSGAPEPTDPLQGPSLGQIAFTGRSVTVPDTAEWLKALNSVPGFQDAWLASAAVTGDEENGDYYAFSSTVQVSEQALTHDYEPEDADAAAADESADDESTED</sequence>
<comment type="caution">
    <text evidence="3">The sequence shown here is derived from an EMBL/GenBank/DDBJ whole genome shotgun (WGS) entry which is preliminary data.</text>
</comment>
<organism evidence="3 4">
    <name type="scientific">Cellulomonas fulva</name>
    <dbReference type="NCBI Taxonomy" id="2835530"/>
    <lineage>
        <taxon>Bacteria</taxon>
        <taxon>Bacillati</taxon>
        <taxon>Actinomycetota</taxon>
        <taxon>Actinomycetes</taxon>
        <taxon>Micrococcales</taxon>
        <taxon>Cellulomonadaceae</taxon>
        <taxon>Cellulomonas</taxon>
    </lineage>
</organism>
<protein>
    <submittedName>
        <fullName evidence="3">Fimbrial assembly protein</fullName>
    </submittedName>
</protein>
<keyword evidence="4" id="KW-1185">Reference proteome</keyword>
<reference evidence="3 4" key="1">
    <citation type="submission" date="2021-05" db="EMBL/GenBank/DDBJ databases">
        <title>Description of Cellulomonas sp. DKR-3 sp. nov.</title>
        <authorList>
            <person name="Dahal R.H."/>
            <person name="Chaudhary D.K."/>
        </authorList>
    </citation>
    <scope>NUCLEOTIDE SEQUENCE [LARGE SCALE GENOMIC DNA]</scope>
    <source>
        <strain evidence="3 4">DKR-3</strain>
    </source>
</reference>
<name>A0ABS5U1D9_9CELL</name>
<keyword evidence="2" id="KW-1133">Transmembrane helix</keyword>
<keyword evidence="2" id="KW-0812">Transmembrane</keyword>
<gene>
    <name evidence="3" type="ORF">KIN34_12980</name>
</gene>
<dbReference type="EMBL" id="JAHBOH010000001">
    <property type="protein sequence ID" value="MBT0995197.1"/>
    <property type="molecule type" value="Genomic_DNA"/>
</dbReference>
<evidence type="ECO:0000313" key="3">
    <source>
        <dbReference type="EMBL" id="MBT0995197.1"/>
    </source>
</evidence>
<evidence type="ECO:0000313" key="4">
    <source>
        <dbReference type="Proteomes" id="UP000722125"/>
    </source>
</evidence>
<evidence type="ECO:0000256" key="2">
    <source>
        <dbReference type="SAM" id="Phobius"/>
    </source>
</evidence>
<accession>A0ABS5U1D9</accession>
<feature type="compositionally biased region" description="Acidic residues" evidence="1">
    <location>
        <begin position="244"/>
        <end position="253"/>
    </location>
</feature>
<evidence type="ECO:0000256" key="1">
    <source>
        <dbReference type="SAM" id="MobiDB-lite"/>
    </source>
</evidence>
<keyword evidence="2" id="KW-0472">Membrane</keyword>